<dbReference type="RefSeq" id="WP_045805974.1">
    <property type="nucleotide sequence ID" value="NZ_LAOQ01000007.1"/>
</dbReference>
<dbReference type="EMBL" id="LAOQ01000007">
    <property type="protein sequence ID" value="KJW04017.1"/>
    <property type="molecule type" value="Genomic_DNA"/>
</dbReference>
<accession>A0A0F3RD18</accession>
<organism evidence="1 2">
    <name type="scientific">Rickettsia argasii T170-B</name>
    <dbReference type="NCBI Taxonomy" id="1268837"/>
    <lineage>
        <taxon>Bacteria</taxon>
        <taxon>Pseudomonadati</taxon>
        <taxon>Pseudomonadota</taxon>
        <taxon>Alphaproteobacteria</taxon>
        <taxon>Rickettsiales</taxon>
        <taxon>Rickettsiaceae</taxon>
        <taxon>Rickettsieae</taxon>
        <taxon>Rickettsia</taxon>
        <taxon>spotted fever group</taxon>
    </lineage>
</organism>
<name>A0A0F3RD18_9RICK</name>
<gene>
    <name evidence="1" type="ORF">RAT170B_1544</name>
</gene>
<evidence type="ECO:0000313" key="2">
    <source>
        <dbReference type="Proteomes" id="UP000033736"/>
    </source>
</evidence>
<dbReference type="PATRIC" id="fig|1268837.3.peg.1775"/>
<dbReference type="AlphaFoldDB" id="A0A0F3RD18"/>
<dbReference type="Proteomes" id="UP000033736">
    <property type="component" value="Unassembled WGS sequence"/>
</dbReference>
<proteinExistence type="predicted"/>
<comment type="caution">
    <text evidence="1">The sequence shown here is derived from an EMBL/GenBank/DDBJ whole genome shotgun (WGS) entry which is preliminary data.</text>
</comment>
<keyword evidence="2" id="KW-1185">Reference proteome</keyword>
<evidence type="ECO:0000313" key="1">
    <source>
        <dbReference type="EMBL" id="KJW04017.1"/>
    </source>
</evidence>
<sequence length="59" mass="6902">MNKDSFHFTHSELIKITMPKEVQVKYKDDKLEGLVLIASYGGSKTFYYGKKINARYKLK</sequence>
<protein>
    <submittedName>
        <fullName evidence="1">Integrase domain protein</fullName>
    </submittedName>
</protein>
<reference evidence="1 2" key="1">
    <citation type="submission" date="2015-01" db="EMBL/GenBank/DDBJ databases">
        <title>Genome Sequencing of Rickettsiales /home/snadendla/prok_pipe/test/illegal_ec_num.txt.</title>
        <authorList>
            <person name="Daugherty S.C."/>
            <person name="Su Q."/>
            <person name="Abolude K."/>
            <person name="Beier-Sexton M."/>
            <person name="Carlyon J.A."/>
            <person name="Carter R."/>
            <person name="Day N.P."/>
            <person name="Dumler S.J."/>
            <person name="Dyachenko V."/>
            <person name="Godinez A."/>
            <person name="Kurtti T.J."/>
            <person name="Lichay M."/>
            <person name="Mullins K.E."/>
            <person name="Ott S."/>
            <person name="Pappas-Brown V."/>
            <person name="Paris D.H."/>
            <person name="Patel P."/>
            <person name="Richards A.L."/>
            <person name="Sadzewicz L."/>
            <person name="Sears K."/>
            <person name="Seidman D."/>
            <person name="Sengamalay N."/>
            <person name="Stenos J."/>
            <person name="Tallon L.J."/>
            <person name="Vincent G."/>
            <person name="Fraser C.M."/>
            <person name="Munderloh U."/>
            <person name="Dunning-Hotopp J.C."/>
        </authorList>
    </citation>
    <scope>NUCLEOTIDE SEQUENCE [LARGE SCALE GENOMIC DNA]</scope>
    <source>
        <strain evidence="1 2">T170-B</strain>
    </source>
</reference>